<sequence>MRKFPPLSNLLGAACLALLPAWGHASALAPFDSAVESLLGFTTFTFEFTEQDATSQVAVSLVEEIDLYQTALRFSDTDLPPAPLMQDAPQLSSGSIGLAMAGFVGNLTNLSTYDSVRVVFSFDLLMPIQAITSGLSNPALGAGNDTGLSRTFDRVKARGYPGRNNQAGHFIASPSFPRFTTTSADGTVTLAPGEKITVVIADLFQPMPNAPQLFTPPQTTAERPSPVASTPPAPSAVPLPATLWSLLLGLAVLCRKRPG</sequence>
<reference evidence="3 4" key="1">
    <citation type="submission" date="2019-03" db="EMBL/GenBank/DDBJ databases">
        <title>Rhodobacteraceae bacterium SM1902, a new member of the family Rhodobacteraceae isolated from Yantai.</title>
        <authorList>
            <person name="Sun Y."/>
        </authorList>
    </citation>
    <scope>NUCLEOTIDE SEQUENCE [LARGE SCALE GENOMIC DNA]</scope>
    <source>
        <strain evidence="3 4">SM1902</strain>
    </source>
</reference>
<evidence type="ECO:0000256" key="1">
    <source>
        <dbReference type="SAM" id="MobiDB-lite"/>
    </source>
</evidence>
<organism evidence="3 4">
    <name type="scientific">Meridianimarinicoccus aquatilis</name>
    <dbReference type="NCBI Taxonomy" id="2552766"/>
    <lineage>
        <taxon>Bacteria</taxon>
        <taxon>Pseudomonadati</taxon>
        <taxon>Pseudomonadota</taxon>
        <taxon>Alphaproteobacteria</taxon>
        <taxon>Rhodobacterales</taxon>
        <taxon>Paracoccaceae</taxon>
        <taxon>Meridianimarinicoccus</taxon>
    </lineage>
</organism>
<feature type="chain" id="PRO_5020951215" description="VPLPA-CTERM sorting domain-containing protein" evidence="2">
    <location>
        <begin position="26"/>
        <end position="259"/>
    </location>
</feature>
<proteinExistence type="predicted"/>
<name>A0A4R6B194_9RHOB</name>
<gene>
    <name evidence="3" type="ORF">E2L05_08415</name>
</gene>
<dbReference type="PROSITE" id="PS51257">
    <property type="entry name" value="PROKAR_LIPOPROTEIN"/>
    <property type="match status" value="1"/>
</dbReference>
<dbReference type="AlphaFoldDB" id="A0A4R6B194"/>
<dbReference type="EMBL" id="SMZO01000015">
    <property type="protein sequence ID" value="TDL88978.1"/>
    <property type="molecule type" value="Genomic_DNA"/>
</dbReference>
<comment type="caution">
    <text evidence="3">The sequence shown here is derived from an EMBL/GenBank/DDBJ whole genome shotgun (WGS) entry which is preliminary data.</text>
</comment>
<feature type="region of interest" description="Disordered" evidence="1">
    <location>
        <begin position="211"/>
        <end position="233"/>
    </location>
</feature>
<protein>
    <recommendedName>
        <fullName evidence="5">VPLPA-CTERM sorting domain-containing protein</fullName>
    </recommendedName>
</protein>
<evidence type="ECO:0008006" key="5">
    <source>
        <dbReference type="Google" id="ProtNLM"/>
    </source>
</evidence>
<keyword evidence="2" id="KW-0732">Signal</keyword>
<keyword evidence="4" id="KW-1185">Reference proteome</keyword>
<evidence type="ECO:0000313" key="3">
    <source>
        <dbReference type="EMBL" id="TDL88978.1"/>
    </source>
</evidence>
<dbReference type="Proteomes" id="UP000294562">
    <property type="component" value="Unassembled WGS sequence"/>
</dbReference>
<feature type="signal peptide" evidence="2">
    <location>
        <begin position="1"/>
        <end position="25"/>
    </location>
</feature>
<evidence type="ECO:0000256" key="2">
    <source>
        <dbReference type="SAM" id="SignalP"/>
    </source>
</evidence>
<evidence type="ECO:0000313" key="4">
    <source>
        <dbReference type="Proteomes" id="UP000294562"/>
    </source>
</evidence>
<accession>A0A4R6B194</accession>
<dbReference type="RefSeq" id="WP_165971715.1">
    <property type="nucleotide sequence ID" value="NZ_SMZO01000015.1"/>
</dbReference>